<feature type="domain" description="NIPSNAP" evidence="2">
    <location>
        <begin position="144"/>
        <end position="232"/>
    </location>
</feature>
<dbReference type="Proteomes" id="UP000253426">
    <property type="component" value="Unassembled WGS sequence"/>
</dbReference>
<dbReference type="InterPro" id="IPR011008">
    <property type="entry name" value="Dimeric_a/b-barrel"/>
</dbReference>
<proteinExistence type="predicted"/>
<feature type="domain" description="NIPSNAP" evidence="2">
    <location>
        <begin position="25"/>
        <end position="131"/>
    </location>
</feature>
<evidence type="ECO:0000259" key="2">
    <source>
        <dbReference type="Pfam" id="PF07978"/>
    </source>
</evidence>
<name>A0A366HHB1_9BACT</name>
<keyword evidence="1" id="KW-0732">Signal</keyword>
<gene>
    <name evidence="3" type="ORF">DES53_10744</name>
</gene>
<dbReference type="SUPFAM" id="SSF54909">
    <property type="entry name" value="Dimeric alpha+beta barrel"/>
    <property type="match status" value="2"/>
</dbReference>
<dbReference type="EMBL" id="QNRR01000007">
    <property type="protein sequence ID" value="RBP41215.1"/>
    <property type="molecule type" value="Genomic_DNA"/>
</dbReference>
<keyword evidence="4" id="KW-1185">Reference proteome</keyword>
<organism evidence="3 4">
    <name type="scientific">Roseimicrobium gellanilyticum</name>
    <dbReference type="NCBI Taxonomy" id="748857"/>
    <lineage>
        <taxon>Bacteria</taxon>
        <taxon>Pseudomonadati</taxon>
        <taxon>Verrucomicrobiota</taxon>
        <taxon>Verrucomicrobiia</taxon>
        <taxon>Verrucomicrobiales</taxon>
        <taxon>Verrucomicrobiaceae</taxon>
        <taxon>Roseimicrobium</taxon>
    </lineage>
</organism>
<evidence type="ECO:0000256" key="1">
    <source>
        <dbReference type="SAM" id="SignalP"/>
    </source>
</evidence>
<dbReference type="AlphaFoldDB" id="A0A366HHB1"/>
<feature type="signal peptide" evidence="1">
    <location>
        <begin position="1"/>
        <end position="19"/>
    </location>
</feature>
<protein>
    <submittedName>
        <fullName evidence="3">NIPSNAP protein</fullName>
    </submittedName>
</protein>
<dbReference type="OrthoDB" id="9809695at2"/>
<evidence type="ECO:0000313" key="4">
    <source>
        <dbReference type="Proteomes" id="UP000253426"/>
    </source>
</evidence>
<dbReference type="Pfam" id="PF07978">
    <property type="entry name" value="NIPSNAP"/>
    <property type="match status" value="2"/>
</dbReference>
<dbReference type="Gene3D" id="3.30.70.100">
    <property type="match status" value="2"/>
</dbReference>
<feature type="chain" id="PRO_5016751332" evidence="1">
    <location>
        <begin position="20"/>
        <end position="255"/>
    </location>
</feature>
<dbReference type="InterPro" id="IPR012577">
    <property type="entry name" value="NIPSNAP"/>
</dbReference>
<dbReference type="RefSeq" id="WP_113959864.1">
    <property type="nucleotide sequence ID" value="NZ_QNRR01000007.1"/>
</dbReference>
<evidence type="ECO:0000313" key="3">
    <source>
        <dbReference type="EMBL" id="RBP41215.1"/>
    </source>
</evidence>
<sequence>MKRLAILLCSLLFAAMAPAADSPVYELRTYVTNEGKLPDLLTRFRDHTCKLFEKHGMKNIGYWVPIDKENGSENTLIYILEHKSREAAKESFGAFAKDPEWKTVREASEKNGKILAKAPESVFMTLTDFSPPVKVGAGSGPAVYELRIYTTPDGKLEALHSRFRNHTMKLFEKHGMTNLPYFVVMDEDKGAKNKLIYLLKHESKEAGLASFGAFRQDPDWIKAKGESEKDGSLTIPQPDGVKSIYMKATDFSPIK</sequence>
<comment type="caution">
    <text evidence="3">The sequence shown here is derived from an EMBL/GenBank/DDBJ whole genome shotgun (WGS) entry which is preliminary data.</text>
</comment>
<accession>A0A366HHB1</accession>
<reference evidence="3 4" key="1">
    <citation type="submission" date="2018-06" db="EMBL/GenBank/DDBJ databases">
        <title>Genomic Encyclopedia of Type Strains, Phase IV (KMG-IV): sequencing the most valuable type-strain genomes for metagenomic binning, comparative biology and taxonomic classification.</title>
        <authorList>
            <person name="Goeker M."/>
        </authorList>
    </citation>
    <scope>NUCLEOTIDE SEQUENCE [LARGE SCALE GENOMIC DNA]</scope>
    <source>
        <strain evidence="3 4">DSM 25532</strain>
    </source>
</reference>